<keyword evidence="2" id="KW-0812">Transmembrane</keyword>
<dbReference type="OrthoDB" id="9805022at2"/>
<proteinExistence type="inferred from homology"/>
<dbReference type="InterPro" id="IPR036513">
    <property type="entry name" value="STAS_dom_sf"/>
</dbReference>
<comment type="similarity">
    <text evidence="2">Belongs to the MlaE permease family.</text>
</comment>
<reference evidence="4 5" key="1">
    <citation type="submission" date="2018-06" db="EMBL/GenBank/DDBJ databases">
        <title>Genomic Encyclopedia of Archaeal and Bacterial Type Strains, Phase II (KMG-II): from individual species to whole genera.</title>
        <authorList>
            <person name="Goeker M."/>
        </authorList>
    </citation>
    <scope>NUCLEOTIDE SEQUENCE [LARGE SCALE GENOMIC DNA]</scope>
    <source>
        <strain evidence="4 5">JCM 11668</strain>
    </source>
</reference>
<feature type="transmembrane region" description="Helical" evidence="2">
    <location>
        <begin position="174"/>
        <end position="196"/>
    </location>
</feature>
<evidence type="ECO:0000259" key="3">
    <source>
        <dbReference type="PROSITE" id="PS50801"/>
    </source>
</evidence>
<name>A0A318TJJ4_9BRAD</name>
<dbReference type="GO" id="GO:0005548">
    <property type="term" value="F:phospholipid transporter activity"/>
    <property type="evidence" value="ECO:0007669"/>
    <property type="project" value="TreeGrafter"/>
</dbReference>
<dbReference type="Proteomes" id="UP000248148">
    <property type="component" value="Unassembled WGS sequence"/>
</dbReference>
<gene>
    <name evidence="4" type="ORF">BJ122_11565</name>
</gene>
<dbReference type="PANTHER" id="PTHR30188:SF3">
    <property type="entry name" value="ABC TRANSPORTER PERMEASE"/>
    <property type="match status" value="1"/>
</dbReference>
<dbReference type="InterPro" id="IPR030802">
    <property type="entry name" value="Permease_MalE"/>
</dbReference>
<dbReference type="NCBIfam" id="TIGR00056">
    <property type="entry name" value="MlaE family lipid ABC transporter permease subunit"/>
    <property type="match status" value="1"/>
</dbReference>
<feature type="transmembrane region" description="Helical" evidence="2">
    <location>
        <begin position="134"/>
        <end position="154"/>
    </location>
</feature>
<feature type="transmembrane region" description="Helical" evidence="2">
    <location>
        <begin position="208"/>
        <end position="231"/>
    </location>
</feature>
<organism evidence="4 5">
    <name type="scientific">Rhodopseudomonas faecalis</name>
    <dbReference type="NCBI Taxonomy" id="99655"/>
    <lineage>
        <taxon>Bacteria</taxon>
        <taxon>Pseudomonadati</taxon>
        <taxon>Pseudomonadota</taxon>
        <taxon>Alphaproteobacteria</taxon>
        <taxon>Hyphomicrobiales</taxon>
        <taxon>Nitrobacteraceae</taxon>
        <taxon>Rhodopseudomonas</taxon>
    </lineage>
</organism>
<feature type="transmembrane region" description="Helical" evidence="2">
    <location>
        <begin position="269"/>
        <end position="298"/>
    </location>
</feature>
<dbReference type="Pfam" id="PF13466">
    <property type="entry name" value="STAS_2"/>
    <property type="match status" value="1"/>
</dbReference>
<dbReference type="RefSeq" id="WP_110781379.1">
    <property type="nucleotide sequence ID" value="NZ_QJTI01000015.1"/>
</dbReference>
<sequence>MDGRLGLDATLETTVSSGRLELRPAGIWTAGNAATLERLFDEVAPQLAAARTLTIDLSAVQEIDTLGAWLLEKASRQAVQHGASAELVGVTERHAGLITELHQVNRKQPGTPRRGGVVLDGLERLGRATWNARIEVLVFLQMLGALAVALLGVLRRPRTLRFTSLVYQVYRVGWQAIPIMVLITFLIGAIIAQQGIFHFRKFGAESYVVDMVGILVLREIGVLIVAIMVAGRSGSAYTAELGSMKMREEIDALSTMDLDPVDVLILPRVLALVIALPILSFIGSMAALYGGGLVAWLYGDMSPAIFIARLHEAVSVTHFEVGIIKAPFMALVIGLVACSEGLRVQGSAESLGRQTTTSVVKSIFCVIVLDGLFAVFFASIGM</sequence>
<dbReference type="EMBL" id="QJTI01000015">
    <property type="protein sequence ID" value="PYF02035.1"/>
    <property type="molecule type" value="Genomic_DNA"/>
</dbReference>
<dbReference type="InterPro" id="IPR002645">
    <property type="entry name" value="STAS_dom"/>
</dbReference>
<comment type="subcellular location">
    <subcellularLocation>
        <location evidence="2">Cell inner membrane</location>
        <topology evidence="2">Multi-pass membrane protein</topology>
    </subcellularLocation>
</comment>
<dbReference type="PROSITE" id="PS50801">
    <property type="entry name" value="STAS"/>
    <property type="match status" value="1"/>
</dbReference>
<comment type="caution">
    <text evidence="4">The sequence shown here is derived from an EMBL/GenBank/DDBJ whole genome shotgun (WGS) entry which is preliminary data.</text>
</comment>
<dbReference type="PANTHER" id="PTHR30188">
    <property type="entry name" value="ABC TRANSPORTER PERMEASE PROTEIN-RELATED"/>
    <property type="match status" value="1"/>
</dbReference>
<evidence type="ECO:0000256" key="2">
    <source>
        <dbReference type="RuleBase" id="RU362044"/>
    </source>
</evidence>
<keyword evidence="2" id="KW-0997">Cell inner membrane</keyword>
<dbReference type="AlphaFoldDB" id="A0A318TJJ4"/>
<dbReference type="GO" id="GO:0043190">
    <property type="term" value="C:ATP-binding cassette (ABC) transporter complex"/>
    <property type="evidence" value="ECO:0007669"/>
    <property type="project" value="InterPro"/>
</dbReference>
<dbReference type="Pfam" id="PF02405">
    <property type="entry name" value="MlaE"/>
    <property type="match status" value="1"/>
</dbReference>
<evidence type="ECO:0000313" key="5">
    <source>
        <dbReference type="Proteomes" id="UP000248148"/>
    </source>
</evidence>
<feature type="transmembrane region" description="Helical" evidence="2">
    <location>
        <begin position="319"/>
        <end position="339"/>
    </location>
</feature>
<protein>
    <submittedName>
        <fullName evidence="4">Phospholipid/cholesterol/gamma-HCH transport system permease protein</fullName>
    </submittedName>
</protein>
<dbReference type="SUPFAM" id="SSF52091">
    <property type="entry name" value="SpoIIaa-like"/>
    <property type="match status" value="1"/>
</dbReference>
<keyword evidence="2" id="KW-0472">Membrane</keyword>
<dbReference type="Gene3D" id="3.30.750.24">
    <property type="entry name" value="STAS domain"/>
    <property type="match status" value="1"/>
</dbReference>
<feature type="domain" description="STAS" evidence="3">
    <location>
        <begin position="9"/>
        <end position="93"/>
    </location>
</feature>
<evidence type="ECO:0000256" key="1">
    <source>
        <dbReference type="ARBA" id="ARBA00003787"/>
    </source>
</evidence>
<comment type="function">
    <text evidence="1">Could be part of an ABC transporter complex.</text>
</comment>
<keyword evidence="5" id="KW-1185">Reference proteome</keyword>
<feature type="transmembrane region" description="Helical" evidence="2">
    <location>
        <begin position="359"/>
        <end position="380"/>
    </location>
</feature>
<dbReference type="CDD" id="cd07043">
    <property type="entry name" value="STAS_anti-anti-sigma_factors"/>
    <property type="match status" value="1"/>
</dbReference>
<keyword evidence="2" id="KW-1003">Cell membrane</keyword>
<keyword evidence="2" id="KW-1133">Transmembrane helix</keyword>
<dbReference type="InterPro" id="IPR058548">
    <property type="entry name" value="MlaB-like_STAS"/>
</dbReference>
<evidence type="ECO:0000313" key="4">
    <source>
        <dbReference type="EMBL" id="PYF02035.1"/>
    </source>
</evidence>
<accession>A0A318TJJ4</accession>
<dbReference type="InterPro" id="IPR003453">
    <property type="entry name" value="ABC_MlaE_roteobac"/>
</dbReference>